<keyword evidence="5" id="KW-1185">Reference proteome</keyword>
<dbReference type="Gene3D" id="1.25.40.10">
    <property type="entry name" value="Tetratricopeptide repeat domain"/>
    <property type="match status" value="1"/>
</dbReference>
<organism evidence="4 5">
    <name type="scientific">Chitinophaga jiangningensis</name>
    <dbReference type="NCBI Taxonomy" id="1419482"/>
    <lineage>
        <taxon>Bacteria</taxon>
        <taxon>Pseudomonadati</taxon>
        <taxon>Bacteroidota</taxon>
        <taxon>Chitinophagia</taxon>
        <taxon>Chitinophagales</taxon>
        <taxon>Chitinophagaceae</taxon>
        <taxon>Chitinophaga</taxon>
    </lineage>
</organism>
<evidence type="ECO:0000259" key="3">
    <source>
        <dbReference type="Pfam" id="PF00144"/>
    </source>
</evidence>
<dbReference type="SUPFAM" id="SSF56601">
    <property type="entry name" value="beta-lactamase/transpeptidase-like"/>
    <property type="match status" value="1"/>
</dbReference>
<dbReference type="PANTHER" id="PTHR46825:SF9">
    <property type="entry name" value="BETA-LACTAMASE-RELATED DOMAIN-CONTAINING PROTEIN"/>
    <property type="match status" value="1"/>
</dbReference>
<evidence type="ECO:0000313" key="5">
    <source>
        <dbReference type="Proteomes" id="UP000184420"/>
    </source>
</evidence>
<dbReference type="STRING" id="1419482.SAMN05444266_10363"/>
<dbReference type="AlphaFoldDB" id="A0A1M6ZZ62"/>
<dbReference type="PANTHER" id="PTHR46825">
    <property type="entry name" value="D-ALANYL-D-ALANINE-CARBOXYPEPTIDASE/ENDOPEPTIDASE AMPH"/>
    <property type="match status" value="1"/>
</dbReference>
<name>A0A1M6ZZ62_9BACT</name>
<dbReference type="RefSeq" id="WP_083549562.1">
    <property type="nucleotide sequence ID" value="NZ_FRBL01000003.1"/>
</dbReference>
<dbReference type="InterPro" id="IPR050491">
    <property type="entry name" value="AmpC-like"/>
</dbReference>
<evidence type="ECO:0000313" key="4">
    <source>
        <dbReference type="EMBL" id="SHL35781.1"/>
    </source>
</evidence>
<dbReference type="InterPro" id="IPR001466">
    <property type="entry name" value="Beta-lactam-related"/>
</dbReference>
<evidence type="ECO:0000256" key="2">
    <source>
        <dbReference type="SAM" id="SignalP"/>
    </source>
</evidence>
<dbReference type="EMBL" id="FRBL01000003">
    <property type="protein sequence ID" value="SHL35781.1"/>
    <property type="molecule type" value="Genomic_DNA"/>
</dbReference>
<accession>A0A1M6ZZ62</accession>
<keyword evidence="1" id="KW-0802">TPR repeat</keyword>
<dbReference type="InterPro" id="IPR011990">
    <property type="entry name" value="TPR-like_helical_dom_sf"/>
</dbReference>
<sequence>MTLTKVLYVLLINCITTATMAQTNSADAFLRRKMQQLRIPGLQAAVVKDGKVVFLRSYGYANVEDSVRVQDRTVFSINSCTKAFTGVAAVQLVEKGLLDLNAPVSAYIDSLPVAWQPVTIRQLLTHVSGLPDILRVLTPGANLSEQRAWELVKAAPMSFKTGEQYSYNQTNYALLGKIIDQLRGMPFTEDFKAHQFVPAGMQRTLFGDSYDVIPTSAETYRYVDQLYGEPLPQEKLTRNFEDFPFFRRTASGLKSTAGDIAHWLIALQGGKLLADKKFKDTLWTAGKYNNGAPTQWALGWVTKPRPAHRAVTASGGGRAAFFIYPEDNMAVVVLTNLAGAYPEDFIDELAGYFNPAIPASDPITTLRMALDEKGYQHAFDIYQEKKKSNPLFTPNENDLNDWGYRLMATRQQKEALAIFKLVADLYPNSWNAYDSYGEALLRSGDKTAAIKMYQRSIDLNPDNGHGKKVLQQLQ</sequence>
<feature type="domain" description="Beta-lactamase-related" evidence="3">
    <location>
        <begin position="27"/>
        <end position="345"/>
    </location>
</feature>
<evidence type="ECO:0000256" key="1">
    <source>
        <dbReference type="PROSITE-ProRule" id="PRU00339"/>
    </source>
</evidence>
<dbReference type="Proteomes" id="UP000184420">
    <property type="component" value="Unassembled WGS sequence"/>
</dbReference>
<protein>
    <submittedName>
        <fullName evidence="4">CubicO group peptidase, beta-lactamase class C family</fullName>
    </submittedName>
</protein>
<keyword evidence="2" id="KW-0732">Signal</keyword>
<feature type="chain" id="PRO_5009923474" evidence="2">
    <location>
        <begin position="22"/>
        <end position="474"/>
    </location>
</feature>
<proteinExistence type="predicted"/>
<dbReference type="Gene3D" id="3.40.710.10">
    <property type="entry name" value="DD-peptidase/beta-lactamase superfamily"/>
    <property type="match status" value="1"/>
</dbReference>
<dbReference type="OrthoDB" id="9793489at2"/>
<dbReference type="PROSITE" id="PS50005">
    <property type="entry name" value="TPR"/>
    <property type="match status" value="1"/>
</dbReference>
<dbReference type="InterPro" id="IPR012338">
    <property type="entry name" value="Beta-lactam/transpept-like"/>
</dbReference>
<dbReference type="InterPro" id="IPR019734">
    <property type="entry name" value="TPR_rpt"/>
</dbReference>
<dbReference type="Pfam" id="PF00144">
    <property type="entry name" value="Beta-lactamase"/>
    <property type="match status" value="1"/>
</dbReference>
<feature type="repeat" description="TPR" evidence="1">
    <location>
        <begin position="430"/>
        <end position="463"/>
    </location>
</feature>
<gene>
    <name evidence="4" type="ORF">SAMN05444266_10363</name>
</gene>
<dbReference type="SUPFAM" id="SSF48452">
    <property type="entry name" value="TPR-like"/>
    <property type="match status" value="1"/>
</dbReference>
<feature type="signal peptide" evidence="2">
    <location>
        <begin position="1"/>
        <end position="21"/>
    </location>
</feature>
<reference evidence="4 5" key="1">
    <citation type="submission" date="2016-11" db="EMBL/GenBank/DDBJ databases">
        <authorList>
            <person name="Jaros S."/>
            <person name="Januszkiewicz K."/>
            <person name="Wedrychowicz H."/>
        </authorList>
    </citation>
    <scope>NUCLEOTIDE SEQUENCE [LARGE SCALE GENOMIC DNA]</scope>
    <source>
        <strain evidence="4 5">DSM 27406</strain>
    </source>
</reference>